<evidence type="ECO:0000256" key="1">
    <source>
        <dbReference type="SAM" id="SignalP"/>
    </source>
</evidence>
<dbReference type="PROSITE" id="PS51257">
    <property type="entry name" value="PROKAR_LIPOPROTEIN"/>
    <property type="match status" value="1"/>
</dbReference>
<accession>A0A191WB40</accession>
<dbReference type="Proteomes" id="UP000078437">
    <property type="component" value="Chromosome"/>
</dbReference>
<organism evidence="2 3">
    <name type="scientific">Agromyces aureus</name>
    <dbReference type="NCBI Taxonomy" id="453304"/>
    <lineage>
        <taxon>Bacteria</taxon>
        <taxon>Bacillati</taxon>
        <taxon>Actinomycetota</taxon>
        <taxon>Actinomycetes</taxon>
        <taxon>Micrococcales</taxon>
        <taxon>Microbacteriaceae</taxon>
        <taxon>Agromyces</taxon>
    </lineage>
</organism>
<reference evidence="3" key="2">
    <citation type="submission" date="2016-01" db="EMBL/GenBank/DDBJ databases">
        <title>Complete genome sequence of Agromyces aureus AR33T and comparison with related organisms.</title>
        <authorList>
            <person name="Corretto E."/>
            <person name="Antonielli L."/>
            <person name="Sessitsch A."/>
            <person name="Brader G."/>
        </authorList>
    </citation>
    <scope>NUCLEOTIDE SEQUENCE [LARGE SCALE GENOMIC DNA]</scope>
    <source>
        <strain evidence="3">AR33</strain>
    </source>
</reference>
<reference evidence="2 3" key="1">
    <citation type="journal article" date="2016" name="Int. J. Syst. Evol. Microbiol.">
        <title>Agromyces aureus sp. nov., isolated from the rhizosphere of Salix caprea L. grown in a heavy-metal-contaminated soil.</title>
        <authorList>
            <person name="Corretto E."/>
            <person name="Antonielli L."/>
            <person name="Sessitsch A."/>
            <person name="Compant S."/>
            <person name="Gorfer M."/>
            <person name="Kuffner M."/>
            <person name="Brader G."/>
        </authorList>
    </citation>
    <scope>NUCLEOTIDE SEQUENCE [LARGE SCALE GENOMIC DNA]</scope>
    <source>
        <strain evidence="2 3">AR33</strain>
    </source>
</reference>
<evidence type="ECO:0008006" key="4">
    <source>
        <dbReference type="Google" id="ProtNLM"/>
    </source>
</evidence>
<keyword evidence="3" id="KW-1185">Reference proteome</keyword>
<dbReference type="KEGG" id="agy:ATC03_00160"/>
<evidence type="ECO:0000313" key="3">
    <source>
        <dbReference type="Proteomes" id="UP000078437"/>
    </source>
</evidence>
<dbReference type="AlphaFoldDB" id="A0A191WB40"/>
<keyword evidence="1" id="KW-0732">Signal</keyword>
<feature type="signal peptide" evidence="1">
    <location>
        <begin position="1"/>
        <end position="27"/>
    </location>
</feature>
<feature type="chain" id="PRO_5008249260" description="Lipoprotein" evidence="1">
    <location>
        <begin position="28"/>
        <end position="179"/>
    </location>
</feature>
<protein>
    <recommendedName>
        <fullName evidence="4">Lipoprotein</fullName>
    </recommendedName>
</protein>
<dbReference type="EMBL" id="CP013979">
    <property type="protein sequence ID" value="ANJ25418.1"/>
    <property type="molecule type" value="Genomic_DNA"/>
</dbReference>
<proteinExistence type="predicted"/>
<name>A0A191WB40_9MICO</name>
<sequence length="179" mass="19424">MRPRSVFLPLLGAIVALLTLASCTSPAAVDETQAEGETMSVSPAADQVFKCITEKGWEVKLSWDGGIEASSDSVPQAQYDQYRADSDACWAVVDDKIRNMSPDQIRAAYTQELATRECLTGLGYDVAEPPSEQAFLDDFFIDRWSAYLAAGFGSGSLPDDEWRTVVQTCPQPSGGWGVD</sequence>
<gene>
    <name evidence="2" type="ORF">ATC03_00160</name>
</gene>
<evidence type="ECO:0000313" key="2">
    <source>
        <dbReference type="EMBL" id="ANJ25418.1"/>
    </source>
</evidence>